<keyword evidence="4" id="KW-1003">Cell membrane</keyword>
<evidence type="ECO:0000256" key="6">
    <source>
        <dbReference type="ARBA" id="ARBA00022989"/>
    </source>
</evidence>
<keyword evidence="3" id="KW-0813">Transport</keyword>
<feature type="transmembrane region" description="Helical" evidence="8">
    <location>
        <begin position="6"/>
        <end position="24"/>
    </location>
</feature>
<feature type="transmembrane region" description="Helical" evidence="8">
    <location>
        <begin position="287"/>
        <end position="310"/>
    </location>
</feature>
<dbReference type="RefSeq" id="WP_163764001.1">
    <property type="nucleotide sequence ID" value="NZ_JAAGYR010000004.1"/>
</dbReference>
<evidence type="ECO:0000313" key="10">
    <source>
        <dbReference type="Proteomes" id="UP000477651"/>
    </source>
</evidence>
<evidence type="ECO:0000256" key="4">
    <source>
        <dbReference type="ARBA" id="ARBA00022475"/>
    </source>
</evidence>
<dbReference type="Pfam" id="PF01032">
    <property type="entry name" value="FecCD"/>
    <property type="match status" value="1"/>
</dbReference>
<sequence length="313" mass="35499">MRKTFILMSIITLFLCSVFILWGVSFHDEFIIFKRLIRLGTIALASICLAVSTVIFQTLTHNRILVPAVMGYESFYLLWQVLVLFLFGPVSITFLGLTGNFLSSILLLLIYAFILHYVLLPIFKNDTYFSLLFGFILSMVLATLAQFFQLWMSPGEFTIFQSLTNTSFNRSNLDILIYSSIILLPILILLQRCLSILDVLSLGKNQSISLGINYAKYKALFLILIAILVAISTSLVGITLFMGIFIANIAYLIIKNGKHKDILPVATMVSVMVFLIAQLVVEHFFNYRITVSILVNLVCGIYYLFFIIFARKI</sequence>
<dbReference type="GO" id="GO:0005886">
    <property type="term" value="C:plasma membrane"/>
    <property type="evidence" value="ECO:0007669"/>
    <property type="project" value="UniProtKB-SubCell"/>
</dbReference>
<dbReference type="PANTHER" id="PTHR30472">
    <property type="entry name" value="FERRIC ENTEROBACTIN TRANSPORT SYSTEM PERMEASE PROTEIN"/>
    <property type="match status" value="1"/>
</dbReference>
<protein>
    <submittedName>
        <fullName evidence="9">Iron chelate uptake ABC transporter family permease subunit</fullName>
    </submittedName>
</protein>
<comment type="caution">
    <text evidence="9">The sequence shown here is derived from an EMBL/GenBank/DDBJ whole genome shotgun (WGS) entry which is preliminary data.</text>
</comment>
<keyword evidence="7 8" id="KW-0472">Membrane</keyword>
<dbReference type="GO" id="GO:0022857">
    <property type="term" value="F:transmembrane transporter activity"/>
    <property type="evidence" value="ECO:0007669"/>
    <property type="project" value="InterPro"/>
</dbReference>
<comment type="similarity">
    <text evidence="2">Belongs to the binding-protein-dependent transport system permease family. FecCD subfamily.</text>
</comment>
<evidence type="ECO:0000256" key="2">
    <source>
        <dbReference type="ARBA" id="ARBA00007935"/>
    </source>
</evidence>
<proteinExistence type="inferred from homology"/>
<feature type="transmembrane region" description="Helical" evidence="8">
    <location>
        <begin position="217"/>
        <end position="250"/>
    </location>
</feature>
<dbReference type="Proteomes" id="UP000477651">
    <property type="component" value="Unassembled WGS sequence"/>
</dbReference>
<evidence type="ECO:0000256" key="5">
    <source>
        <dbReference type="ARBA" id="ARBA00022692"/>
    </source>
</evidence>
<feature type="transmembrane region" description="Helical" evidence="8">
    <location>
        <begin position="76"/>
        <end position="97"/>
    </location>
</feature>
<dbReference type="Gene3D" id="1.10.3470.10">
    <property type="entry name" value="ABC transporter involved in vitamin B12 uptake, BtuC"/>
    <property type="match status" value="1"/>
</dbReference>
<evidence type="ECO:0000256" key="7">
    <source>
        <dbReference type="ARBA" id="ARBA00023136"/>
    </source>
</evidence>
<feature type="transmembrane region" description="Helical" evidence="8">
    <location>
        <begin position="129"/>
        <end position="152"/>
    </location>
</feature>
<feature type="transmembrane region" description="Helical" evidence="8">
    <location>
        <begin position="173"/>
        <end position="197"/>
    </location>
</feature>
<dbReference type="InterPro" id="IPR037294">
    <property type="entry name" value="ABC_BtuC-like"/>
</dbReference>
<evidence type="ECO:0000313" key="9">
    <source>
        <dbReference type="EMBL" id="NEN75307.1"/>
    </source>
</evidence>
<name>A0A6L9Y5V4_9BURK</name>
<evidence type="ECO:0000256" key="8">
    <source>
        <dbReference type="SAM" id="Phobius"/>
    </source>
</evidence>
<dbReference type="GO" id="GO:0033214">
    <property type="term" value="P:siderophore-iron import into cell"/>
    <property type="evidence" value="ECO:0007669"/>
    <property type="project" value="TreeGrafter"/>
</dbReference>
<feature type="transmembrane region" description="Helical" evidence="8">
    <location>
        <begin position="104"/>
        <end position="123"/>
    </location>
</feature>
<gene>
    <name evidence="9" type="ORF">F9B74_03060</name>
</gene>
<feature type="transmembrane region" description="Helical" evidence="8">
    <location>
        <begin position="262"/>
        <end position="281"/>
    </location>
</feature>
<dbReference type="InterPro" id="IPR000522">
    <property type="entry name" value="ABC_transptr_permease_BtuC"/>
</dbReference>
<evidence type="ECO:0000256" key="1">
    <source>
        <dbReference type="ARBA" id="ARBA00004651"/>
    </source>
</evidence>
<accession>A0A6L9Y5V4</accession>
<dbReference type="AlphaFoldDB" id="A0A6L9Y5V4"/>
<evidence type="ECO:0000256" key="3">
    <source>
        <dbReference type="ARBA" id="ARBA00022448"/>
    </source>
</evidence>
<keyword evidence="10" id="KW-1185">Reference proteome</keyword>
<organism evidence="9 10">
    <name type="scientific">Pelistega ratti</name>
    <dbReference type="NCBI Taxonomy" id="2652177"/>
    <lineage>
        <taxon>Bacteria</taxon>
        <taxon>Pseudomonadati</taxon>
        <taxon>Pseudomonadota</taxon>
        <taxon>Betaproteobacteria</taxon>
        <taxon>Burkholderiales</taxon>
        <taxon>Alcaligenaceae</taxon>
        <taxon>Pelistega</taxon>
    </lineage>
</organism>
<keyword evidence="5 8" id="KW-0812">Transmembrane</keyword>
<reference evidence="9 10" key="1">
    <citation type="submission" date="2020-02" db="EMBL/GenBank/DDBJ databases">
        <title>Pelistega sp. NLN82 were isolated from wild rodents of the Hainan Island.</title>
        <authorList>
            <person name="Niu N."/>
            <person name="Zhou J."/>
        </authorList>
    </citation>
    <scope>NUCLEOTIDE SEQUENCE [LARGE SCALE GENOMIC DNA]</scope>
    <source>
        <strain evidence="9 10">NLN82</strain>
    </source>
</reference>
<feature type="transmembrane region" description="Helical" evidence="8">
    <location>
        <begin position="36"/>
        <end position="56"/>
    </location>
</feature>
<dbReference type="SUPFAM" id="SSF81345">
    <property type="entry name" value="ABC transporter involved in vitamin B12 uptake, BtuC"/>
    <property type="match status" value="1"/>
</dbReference>
<keyword evidence="6 8" id="KW-1133">Transmembrane helix</keyword>
<dbReference type="EMBL" id="JAAGYR010000004">
    <property type="protein sequence ID" value="NEN75307.1"/>
    <property type="molecule type" value="Genomic_DNA"/>
</dbReference>
<comment type="subcellular location">
    <subcellularLocation>
        <location evidence="1">Cell membrane</location>
        <topology evidence="1">Multi-pass membrane protein</topology>
    </subcellularLocation>
</comment>
<dbReference type="PANTHER" id="PTHR30472:SF19">
    <property type="entry name" value="PETROBACTIN IMPORT SYSTEM PERMEASE PROTEIN YCLO"/>
    <property type="match status" value="1"/>
</dbReference>